<accession>G3AWB5</accession>
<dbReference type="HOGENOM" id="CLU_3032166_0_0_1"/>
<dbReference type="AlphaFoldDB" id="G3AWB5"/>
<organism evidence="2">
    <name type="scientific">Candida tenuis (strain ATCC 10573 / BCRC 21748 / CBS 615 / JCM 9827 / NBRC 10315 / NRRL Y-1498 / VKM Y-70)</name>
    <name type="common">Yeast</name>
    <name type="synonym">Yamadazyma tenuis</name>
    <dbReference type="NCBI Taxonomy" id="590646"/>
    <lineage>
        <taxon>Eukaryota</taxon>
        <taxon>Fungi</taxon>
        <taxon>Dikarya</taxon>
        <taxon>Ascomycota</taxon>
        <taxon>Saccharomycotina</taxon>
        <taxon>Pichiomycetes</taxon>
        <taxon>Debaryomycetaceae</taxon>
        <taxon>Yamadazyma</taxon>
    </lineage>
</organism>
<evidence type="ECO:0000313" key="2">
    <source>
        <dbReference type="Proteomes" id="UP000000707"/>
    </source>
</evidence>
<sequence>MSRLPTISSSSKIINVARFQYFQTFMLRKITFNLKNLAYRVGIFGVLYIDYIEES</sequence>
<name>G3AWB5_CANTC</name>
<reference evidence="1 2" key="1">
    <citation type="journal article" date="2011" name="Proc. Natl. Acad. Sci. U.S.A.">
        <title>Comparative genomics of xylose-fermenting fungi for enhanced biofuel production.</title>
        <authorList>
            <person name="Wohlbach D.J."/>
            <person name="Kuo A."/>
            <person name="Sato T.K."/>
            <person name="Potts K.M."/>
            <person name="Salamov A.A."/>
            <person name="LaButti K.M."/>
            <person name="Sun H."/>
            <person name="Clum A."/>
            <person name="Pangilinan J.L."/>
            <person name="Lindquist E.A."/>
            <person name="Lucas S."/>
            <person name="Lapidus A."/>
            <person name="Jin M."/>
            <person name="Gunawan C."/>
            <person name="Balan V."/>
            <person name="Dale B.E."/>
            <person name="Jeffries T.W."/>
            <person name="Zinkel R."/>
            <person name="Barry K.W."/>
            <person name="Grigoriev I.V."/>
            <person name="Gasch A.P."/>
        </authorList>
    </citation>
    <scope>NUCLEOTIDE SEQUENCE [LARGE SCALE GENOMIC DNA]</scope>
    <source>
        <strain evidence="2">ATCC 10573 / BCRC 21748 / CBS 615 / JCM 9827 / NBRC 10315 / NRRL Y-1498 / VKM Y-70</strain>
    </source>
</reference>
<keyword evidence="2" id="KW-1185">Reference proteome</keyword>
<dbReference type="Proteomes" id="UP000000707">
    <property type="component" value="Unassembled WGS sequence"/>
</dbReference>
<evidence type="ECO:0000313" key="1">
    <source>
        <dbReference type="EMBL" id="EGV66504.1"/>
    </source>
</evidence>
<proteinExistence type="predicted"/>
<protein>
    <submittedName>
        <fullName evidence="1">Uncharacterized protein</fullName>
    </submittedName>
</protein>
<gene>
    <name evidence="1" type="ORF">CANTEDRAFT_112220</name>
</gene>
<dbReference type="EMBL" id="GL996510">
    <property type="protein sequence ID" value="EGV66504.1"/>
    <property type="molecule type" value="Genomic_DNA"/>
</dbReference>